<dbReference type="FunFam" id="1.10.630.10:FF:000238">
    <property type="entry name" value="Cytochrome P450 2A6"/>
    <property type="match status" value="1"/>
</dbReference>
<comment type="subcellular location">
    <subcellularLocation>
        <location evidence="4">Endoplasmic reticulum membrane</location>
        <topology evidence="4">Peripheral membrane protein</topology>
    </subcellularLocation>
    <subcellularLocation>
        <location evidence="3">Microsome membrane</location>
        <topology evidence="3">Peripheral membrane protein</topology>
    </subcellularLocation>
</comment>
<evidence type="ECO:0000256" key="12">
    <source>
        <dbReference type="ARBA" id="ARBA00023033"/>
    </source>
</evidence>
<evidence type="ECO:0000313" key="17">
    <source>
        <dbReference type="Proteomes" id="UP001458880"/>
    </source>
</evidence>
<feature type="binding site" description="axial binding residue" evidence="14">
    <location>
        <position position="451"/>
    </location>
    <ligand>
        <name>heme</name>
        <dbReference type="ChEBI" id="CHEBI:30413"/>
    </ligand>
    <ligandPart>
        <name>Fe</name>
        <dbReference type="ChEBI" id="CHEBI:18248"/>
    </ligandPart>
</feature>
<comment type="cofactor">
    <cofactor evidence="1 14">
        <name>heme</name>
        <dbReference type="ChEBI" id="CHEBI:30413"/>
    </cofactor>
</comment>
<dbReference type="AlphaFoldDB" id="A0AAW1LW71"/>
<dbReference type="InterPro" id="IPR002401">
    <property type="entry name" value="Cyt_P450_E_grp-I"/>
</dbReference>
<evidence type="ECO:0000256" key="14">
    <source>
        <dbReference type="PIRSR" id="PIRSR602401-1"/>
    </source>
</evidence>
<gene>
    <name evidence="16" type="ORF">QE152_g10094</name>
</gene>
<dbReference type="InterPro" id="IPR001128">
    <property type="entry name" value="Cyt_P450"/>
</dbReference>
<dbReference type="GO" id="GO:0020037">
    <property type="term" value="F:heme binding"/>
    <property type="evidence" value="ECO:0007669"/>
    <property type="project" value="InterPro"/>
</dbReference>
<dbReference type="CDD" id="cd20651">
    <property type="entry name" value="CYP15A1-like"/>
    <property type="match status" value="1"/>
</dbReference>
<dbReference type="InterPro" id="IPR050182">
    <property type="entry name" value="Cytochrome_P450_fam2"/>
</dbReference>
<dbReference type="Proteomes" id="UP001458880">
    <property type="component" value="Unassembled WGS sequence"/>
</dbReference>
<evidence type="ECO:0000256" key="8">
    <source>
        <dbReference type="ARBA" id="ARBA00022824"/>
    </source>
</evidence>
<evidence type="ECO:0000256" key="3">
    <source>
        <dbReference type="ARBA" id="ARBA00004174"/>
    </source>
</evidence>
<evidence type="ECO:0000256" key="6">
    <source>
        <dbReference type="ARBA" id="ARBA00022617"/>
    </source>
</evidence>
<evidence type="ECO:0000256" key="13">
    <source>
        <dbReference type="ARBA" id="ARBA00023136"/>
    </source>
</evidence>
<dbReference type="EMBL" id="JASPKY010000089">
    <property type="protein sequence ID" value="KAK9738184.1"/>
    <property type="molecule type" value="Genomic_DNA"/>
</dbReference>
<dbReference type="GO" id="GO:0006082">
    <property type="term" value="P:organic acid metabolic process"/>
    <property type="evidence" value="ECO:0007669"/>
    <property type="project" value="TreeGrafter"/>
</dbReference>
<dbReference type="InterPro" id="IPR036396">
    <property type="entry name" value="Cyt_P450_sf"/>
</dbReference>
<dbReference type="GO" id="GO:0006805">
    <property type="term" value="P:xenobiotic metabolic process"/>
    <property type="evidence" value="ECO:0007669"/>
    <property type="project" value="TreeGrafter"/>
</dbReference>
<keyword evidence="17" id="KW-1185">Reference proteome</keyword>
<dbReference type="GO" id="GO:0005789">
    <property type="term" value="C:endoplasmic reticulum membrane"/>
    <property type="evidence" value="ECO:0007669"/>
    <property type="project" value="UniProtKB-SubCell"/>
</dbReference>
<dbReference type="GO" id="GO:0008395">
    <property type="term" value="F:steroid hydroxylase activity"/>
    <property type="evidence" value="ECO:0007669"/>
    <property type="project" value="TreeGrafter"/>
</dbReference>
<reference evidence="16 17" key="1">
    <citation type="journal article" date="2024" name="BMC Genomics">
        <title>De novo assembly and annotation of Popillia japonica's genome with initial clues to its potential as an invasive pest.</title>
        <authorList>
            <person name="Cucini C."/>
            <person name="Boschi S."/>
            <person name="Funari R."/>
            <person name="Cardaioli E."/>
            <person name="Iannotti N."/>
            <person name="Marturano G."/>
            <person name="Paoli F."/>
            <person name="Bruttini M."/>
            <person name="Carapelli A."/>
            <person name="Frati F."/>
            <person name="Nardi F."/>
        </authorList>
    </citation>
    <scope>NUCLEOTIDE SEQUENCE [LARGE SCALE GENOMIC DNA]</scope>
    <source>
        <strain evidence="16">DMR45628</strain>
    </source>
</reference>
<comment type="caution">
    <text evidence="16">The sequence shown here is derived from an EMBL/GenBank/DDBJ whole genome shotgun (WGS) entry which is preliminary data.</text>
</comment>
<keyword evidence="6 14" id="KW-0349">Heme</keyword>
<evidence type="ECO:0000256" key="11">
    <source>
        <dbReference type="ARBA" id="ARBA00023004"/>
    </source>
</evidence>
<dbReference type="PRINTS" id="PR00385">
    <property type="entry name" value="P450"/>
</dbReference>
<comment type="function">
    <text evidence="2">May be involved in the metabolism of insect hormones and in the breakdown of synthetic insecticides.</text>
</comment>
<dbReference type="PANTHER" id="PTHR24300">
    <property type="entry name" value="CYTOCHROME P450 508A4-RELATED"/>
    <property type="match status" value="1"/>
</dbReference>
<dbReference type="PRINTS" id="PR00463">
    <property type="entry name" value="EP450I"/>
</dbReference>
<dbReference type="GO" id="GO:0005506">
    <property type="term" value="F:iron ion binding"/>
    <property type="evidence" value="ECO:0007669"/>
    <property type="project" value="InterPro"/>
</dbReference>
<comment type="similarity">
    <text evidence="5 15">Belongs to the cytochrome P450 family.</text>
</comment>
<organism evidence="16 17">
    <name type="scientific">Popillia japonica</name>
    <name type="common">Japanese beetle</name>
    <dbReference type="NCBI Taxonomy" id="7064"/>
    <lineage>
        <taxon>Eukaryota</taxon>
        <taxon>Metazoa</taxon>
        <taxon>Ecdysozoa</taxon>
        <taxon>Arthropoda</taxon>
        <taxon>Hexapoda</taxon>
        <taxon>Insecta</taxon>
        <taxon>Pterygota</taxon>
        <taxon>Neoptera</taxon>
        <taxon>Endopterygota</taxon>
        <taxon>Coleoptera</taxon>
        <taxon>Polyphaga</taxon>
        <taxon>Scarabaeiformia</taxon>
        <taxon>Scarabaeidae</taxon>
        <taxon>Rutelinae</taxon>
        <taxon>Popillia</taxon>
    </lineage>
</organism>
<sequence length="506" mass="58502">MVWLLVVLAIIFTGLLYLTTVKPKDYPPGLLYLTTVKPKDYPPGPKWYPIKGSVDALRKYIVKCGSQHIAFAKLAQEYNTNILGLKLGEDFVVVVFTYDIIKHILRSEDFESRPDNFFIRLRSMGEKKGITCADGERWSSQRGFLVKHFRNLGFGKEEMQKMVQEELSDILLTLECNGLNVEVGKLFSPAVISILWNLTAGSRIKRNDRRLQNILDLLARRSKIFDMAGGRLNMYPWLRFIMPKKSGYKLMMEINREMKAFFMEVIKEHYANWNGKTRGDLIYEFITEMKKNTFNSYFTEDQLVMVCADILIAGAQTTSNTLDFAFLMMILHENIQCKVQEELDRVFQSDVPIAYSDRINTPYTEAVLMEVERFLHVVPIIGPRRVLTDVKLEQYIIPKNTTVLISTYSVHMDKEFWIDPEVFRPERFLNELNELVVPERFIPFGLGKRRCLGEALAKSCLFTFFAEIMRKFSVTCSPNETKPTGIPIGGMTLSPENYKAVFTKRH</sequence>
<dbReference type="SUPFAM" id="SSF48264">
    <property type="entry name" value="Cytochrome P450"/>
    <property type="match status" value="1"/>
</dbReference>
<dbReference type="GO" id="GO:0016712">
    <property type="term" value="F:oxidoreductase activity, acting on paired donors, with incorporation or reduction of molecular oxygen, reduced flavin or flavoprotein as one donor, and incorporation of one atom of oxygen"/>
    <property type="evidence" value="ECO:0007669"/>
    <property type="project" value="TreeGrafter"/>
</dbReference>
<keyword evidence="8" id="KW-0256">Endoplasmic reticulum</keyword>
<keyword evidence="13" id="KW-0472">Membrane</keyword>
<evidence type="ECO:0000256" key="7">
    <source>
        <dbReference type="ARBA" id="ARBA00022723"/>
    </source>
</evidence>
<evidence type="ECO:0000313" key="16">
    <source>
        <dbReference type="EMBL" id="KAK9738184.1"/>
    </source>
</evidence>
<dbReference type="PROSITE" id="PS00086">
    <property type="entry name" value="CYTOCHROME_P450"/>
    <property type="match status" value="1"/>
</dbReference>
<dbReference type="Gene3D" id="1.10.630.10">
    <property type="entry name" value="Cytochrome P450"/>
    <property type="match status" value="1"/>
</dbReference>
<evidence type="ECO:0000256" key="2">
    <source>
        <dbReference type="ARBA" id="ARBA00003690"/>
    </source>
</evidence>
<evidence type="ECO:0000256" key="10">
    <source>
        <dbReference type="ARBA" id="ARBA00023002"/>
    </source>
</evidence>
<evidence type="ECO:0000256" key="9">
    <source>
        <dbReference type="ARBA" id="ARBA00022848"/>
    </source>
</evidence>
<keyword evidence="12 15" id="KW-0503">Monooxygenase</keyword>
<evidence type="ECO:0000256" key="5">
    <source>
        <dbReference type="ARBA" id="ARBA00010617"/>
    </source>
</evidence>
<keyword evidence="11 14" id="KW-0408">Iron</keyword>
<accession>A0AAW1LW71</accession>
<keyword evidence="10 15" id="KW-0560">Oxidoreductase</keyword>
<dbReference type="Pfam" id="PF00067">
    <property type="entry name" value="p450"/>
    <property type="match status" value="1"/>
</dbReference>
<proteinExistence type="inferred from homology"/>
<evidence type="ECO:0000256" key="1">
    <source>
        <dbReference type="ARBA" id="ARBA00001971"/>
    </source>
</evidence>
<protein>
    <submittedName>
        <fullName evidence="16">Cytochrome P450</fullName>
    </submittedName>
</protein>
<dbReference type="InterPro" id="IPR017972">
    <property type="entry name" value="Cyt_P450_CS"/>
</dbReference>
<evidence type="ECO:0000256" key="15">
    <source>
        <dbReference type="RuleBase" id="RU000461"/>
    </source>
</evidence>
<name>A0AAW1LW71_POPJA</name>
<keyword evidence="7 14" id="KW-0479">Metal-binding</keyword>
<dbReference type="PANTHER" id="PTHR24300:SF376">
    <property type="entry name" value="CYTOCHROME P450 15A1"/>
    <property type="match status" value="1"/>
</dbReference>
<evidence type="ECO:0000256" key="4">
    <source>
        <dbReference type="ARBA" id="ARBA00004406"/>
    </source>
</evidence>
<keyword evidence="9" id="KW-0492">Microsome</keyword>